<dbReference type="InterPro" id="IPR047675">
    <property type="entry name" value="Putative_zinc-bd"/>
</dbReference>
<organism evidence="2 3">
    <name type="scientific">Agrococcus sediminis</name>
    <dbReference type="NCBI Taxonomy" id="2599924"/>
    <lineage>
        <taxon>Bacteria</taxon>
        <taxon>Bacillati</taxon>
        <taxon>Actinomycetota</taxon>
        <taxon>Actinomycetes</taxon>
        <taxon>Micrococcales</taxon>
        <taxon>Microbacteriaceae</taxon>
        <taxon>Agrococcus</taxon>
    </lineage>
</organism>
<sequence>MTDLMKTETRCSARRKSGGACRNYAIRGATVCRMHGGAAPQVKAAAQVRILMAADRAAAQLVVLMYDKTAPHAVRLAAARDLLDRAGLSARTAVDVDVAVHGPSLLERNLADVIIDYGEDVVDAEVVEPEPPAPERRPLRPKRSKRSYRSSDHDSP</sequence>
<dbReference type="EMBL" id="VOIR01000012">
    <property type="protein sequence ID" value="KAA6434928.1"/>
    <property type="molecule type" value="Genomic_DNA"/>
</dbReference>
<dbReference type="AlphaFoldDB" id="A0A5M8QI82"/>
<evidence type="ECO:0000256" key="1">
    <source>
        <dbReference type="SAM" id="MobiDB-lite"/>
    </source>
</evidence>
<accession>A0A5M8QI82</accession>
<dbReference type="NCBIfam" id="NF041373">
    <property type="entry name" value="HGG_STG"/>
    <property type="match status" value="1"/>
</dbReference>
<dbReference type="Proteomes" id="UP000323221">
    <property type="component" value="Unassembled WGS sequence"/>
</dbReference>
<keyword evidence="3" id="KW-1185">Reference proteome</keyword>
<comment type="caution">
    <text evidence="2">The sequence shown here is derived from an EMBL/GenBank/DDBJ whole genome shotgun (WGS) entry which is preliminary data.</text>
</comment>
<feature type="compositionally biased region" description="Basic residues" evidence="1">
    <location>
        <begin position="139"/>
        <end position="148"/>
    </location>
</feature>
<evidence type="ECO:0000313" key="2">
    <source>
        <dbReference type="EMBL" id="KAA6434928.1"/>
    </source>
</evidence>
<dbReference type="RefSeq" id="WP_146355457.1">
    <property type="nucleotide sequence ID" value="NZ_VOIR01000012.1"/>
</dbReference>
<protein>
    <submittedName>
        <fullName evidence="2">Uncharacterized protein</fullName>
    </submittedName>
</protein>
<evidence type="ECO:0000313" key="3">
    <source>
        <dbReference type="Proteomes" id="UP000323221"/>
    </source>
</evidence>
<gene>
    <name evidence="2" type="ORF">FQ330_03960</name>
</gene>
<name>A0A5M8QI82_9MICO</name>
<feature type="region of interest" description="Disordered" evidence="1">
    <location>
        <begin position="125"/>
        <end position="156"/>
    </location>
</feature>
<dbReference type="OrthoDB" id="3624790at2"/>
<proteinExistence type="predicted"/>
<reference evidence="2 3" key="1">
    <citation type="submission" date="2019-08" db="EMBL/GenBank/DDBJ databases">
        <title>Agrococcus lahaulensis sp. nov., isolated from a cold desert of the Indian Himalayas.</title>
        <authorList>
            <person name="Qu J.H."/>
        </authorList>
    </citation>
    <scope>NUCLEOTIDE SEQUENCE [LARGE SCALE GENOMIC DNA]</scope>
    <source>
        <strain evidence="2 3">NS18</strain>
    </source>
</reference>